<feature type="disulfide bond" evidence="11">
    <location>
        <begin position="73"/>
        <end position="87"/>
    </location>
</feature>
<dbReference type="InterPro" id="IPR001579">
    <property type="entry name" value="Glyco_hydro_18_chit_AS"/>
</dbReference>
<dbReference type="Proteomes" id="UP000094569">
    <property type="component" value="Unassembled WGS sequence"/>
</dbReference>
<evidence type="ECO:0000256" key="8">
    <source>
        <dbReference type="ARBA" id="ARBA00023277"/>
    </source>
</evidence>
<sequence>MIPLKKLTKTAILLFPLTLLFLLIHNTKKPSPNILVARDTFIPDDIPSYTHPNLTRRQDYTCGPGRPCSNGACCGASGNCGYGKAYCGDGCVSNCNAVAECGKDARPAGKKCPLNTCCSQYGFCGTTEEFCTKKHKCQSNCVLDPKPPGGSAKGQTQSKVIGYYESWTHNKKCHQIAPSDLPVTEMTHLNYAFAYIDPKSYELVTMKDEIPESLFQKTVDTKQYNKNLKVWVSVGGWDFSDNDTITQPIFSDISSTEAKRKKFADKAVLFLNRYGFDGLDIDWEYPGAPDRGGKPEDTKNFVALMKTLRSTFDASPRELGISFTIPSSYWYLRWFDMPGMMKYADWTNLMSYDLHGVWDANNPIGSIVQGHTNLTDIKKAASLLWRVGIKPSQITLGFGFYGRSFELSDPTCSKPGCPFSGGAKPGPCSATSGVLMHYEIQAMINQLSRPTIDSDRARVSALKPIHDEDAAVNYVVFDNNQWVSYDDAKTFKQKLDWANGIGMGGSLIWASDTDNSQYSAMSAFTGKRVFHPDLASKALQQSELTIVRNHVGENGQDCEMMEDCVDPDIVRCPNGHKKMGWDKAGCKSGGKLICCPTRSAPHSCTWRGSGGDCNGQCHAGESTLFKSSWGGGFHAQSSTHKCSRGAKVFCCEAGNWEIVTHGCHWTKCGTDCKTGEKELARTRDGCNLIHPHSRYCCPSDTLLHDCTWRGSLPDCPDAKCKDDEVAILNNGFADGWMRCSWGRKKTNCCKVSKPPPPKISCKITSCNIIDNLCDDSLDTVGTLSMRDKNGQELHTFEKRGNPRDFHWKLTAGLVMTEWSRYYPGPTDYMRRLRRNLRGLAHRWFDIRSRTCGTPRLHQVNIDINDPPPAMSNTEHPVPLLIVSRFAATANHGRLPLARPIRTVDDTVPQGRRTRTRAIPDPFWRNVWDNANGLPAGLPPVASNSPDLRQPGQRIFERIGSNTNPSHFVLLRDSVNAIKGRLESFASPIDVDVWERYVRQAAGRHGSELDVMTFMAPLRDTVAVFQYLRDPMVMERMDAVASGILDDLRLIELHTQGGDGLSAHWNEFYPYYFEQVSQFARNWLQRRIDYARRQYRASDNYLRESVERDLLELENQIPDMKYPWED</sequence>
<keyword evidence="8" id="KW-0119">Carbohydrate metabolism</keyword>
<dbReference type="Pfam" id="PF00704">
    <property type="entry name" value="Glyco_hydro_18"/>
    <property type="match status" value="1"/>
</dbReference>
<evidence type="ECO:0000256" key="1">
    <source>
        <dbReference type="ARBA" id="ARBA00000822"/>
    </source>
</evidence>
<keyword evidence="11" id="KW-1015">Disulfide bond</keyword>
<dbReference type="SMART" id="SM00270">
    <property type="entry name" value="ChtBD1"/>
    <property type="match status" value="2"/>
</dbReference>
<dbReference type="Gene3D" id="3.20.20.80">
    <property type="entry name" value="Glycosidases"/>
    <property type="match status" value="1"/>
</dbReference>
<dbReference type="PROSITE" id="PS01095">
    <property type="entry name" value="GH18_1"/>
    <property type="match status" value="1"/>
</dbReference>
<keyword evidence="17" id="KW-1185">Reference proteome</keyword>
<keyword evidence="6" id="KW-0146">Chitin degradation</keyword>
<dbReference type="PROSITE" id="PS51910">
    <property type="entry name" value="GH18_2"/>
    <property type="match status" value="1"/>
</dbReference>
<dbReference type="OrthoDB" id="73875at2759"/>
<dbReference type="Gene3D" id="3.10.50.10">
    <property type="match status" value="1"/>
</dbReference>
<dbReference type="Gene3D" id="3.30.60.10">
    <property type="entry name" value="Endochitinase-like"/>
    <property type="match status" value="1"/>
</dbReference>
<dbReference type="GO" id="GO:0000272">
    <property type="term" value="P:polysaccharide catabolic process"/>
    <property type="evidence" value="ECO:0007669"/>
    <property type="project" value="UniProtKB-KW"/>
</dbReference>
<name>A0A1E3BSW4_ASPCR</name>
<dbReference type="InterPro" id="IPR036861">
    <property type="entry name" value="Endochitinase-like_sf"/>
</dbReference>
<dbReference type="GO" id="GO:0008843">
    <property type="term" value="F:endochitinase activity"/>
    <property type="evidence" value="ECO:0007669"/>
    <property type="project" value="UniProtKB-EC"/>
</dbReference>
<evidence type="ECO:0000256" key="9">
    <source>
        <dbReference type="ARBA" id="ARBA00023295"/>
    </source>
</evidence>
<keyword evidence="9 12" id="KW-0326">Glycosidase</keyword>
<evidence type="ECO:0000256" key="12">
    <source>
        <dbReference type="RuleBase" id="RU000489"/>
    </source>
</evidence>
<dbReference type="SUPFAM" id="SSF57016">
    <property type="entry name" value="Plant lectins/antimicrobial peptides"/>
    <property type="match status" value="1"/>
</dbReference>
<accession>A0A1E3BSW4</accession>
<feature type="disulfide bond" evidence="11">
    <location>
        <begin position="137"/>
        <end position="141"/>
    </location>
</feature>
<evidence type="ECO:0000256" key="2">
    <source>
        <dbReference type="ARBA" id="ARBA00008682"/>
    </source>
</evidence>
<dbReference type="EC" id="3.2.1.14" evidence="3"/>
<feature type="domain" description="GH18" evidence="15">
    <location>
        <begin position="158"/>
        <end position="528"/>
    </location>
</feature>
<evidence type="ECO:0000259" key="14">
    <source>
        <dbReference type="PROSITE" id="PS50941"/>
    </source>
</evidence>
<dbReference type="InterPro" id="IPR018371">
    <property type="entry name" value="Chitin-binding_1_CS"/>
</dbReference>
<keyword evidence="7" id="KW-0843">Virulence</keyword>
<evidence type="ECO:0000313" key="16">
    <source>
        <dbReference type="EMBL" id="ODM24073.1"/>
    </source>
</evidence>
<dbReference type="PROSITE" id="PS50941">
    <property type="entry name" value="CHIT_BIND_I_2"/>
    <property type="match status" value="2"/>
</dbReference>
<feature type="chain" id="PRO_5009123916" description="chitinase" evidence="13">
    <location>
        <begin position="30"/>
        <end position="1125"/>
    </location>
</feature>
<keyword evidence="5 12" id="KW-0378">Hydrolase</keyword>
<feature type="disulfide bond" evidence="11">
    <location>
        <begin position="112"/>
        <end position="124"/>
    </location>
</feature>
<evidence type="ECO:0000256" key="6">
    <source>
        <dbReference type="ARBA" id="ARBA00023024"/>
    </source>
</evidence>
<dbReference type="CDD" id="cd00035">
    <property type="entry name" value="ChtBD1"/>
    <property type="match status" value="1"/>
</dbReference>
<feature type="disulfide bond" evidence="11">
    <location>
        <begin position="68"/>
        <end position="80"/>
    </location>
</feature>
<dbReference type="InterPro" id="IPR053214">
    <property type="entry name" value="LysM12-like"/>
</dbReference>
<evidence type="ECO:0000259" key="15">
    <source>
        <dbReference type="PROSITE" id="PS51910"/>
    </source>
</evidence>
<dbReference type="InterPro" id="IPR011583">
    <property type="entry name" value="Chitinase_II/V-like_cat"/>
</dbReference>
<dbReference type="SMART" id="SM00636">
    <property type="entry name" value="Glyco_18"/>
    <property type="match status" value="1"/>
</dbReference>
<protein>
    <recommendedName>
        <fullName evidence="3">chitinase</fullName>
        <ecNumber evidence="3">3.2.1.14</ecNumber>
    </recommendedName>
</protein>
<evidence type="ECO:0000256" key="7">
    <source>
        <dbReference type="ARBA" id="ARBA00023026"/>
    </source>
</evidence>
<dbReference type="VEuPathDB" id="FungiDB:SI65_01663"/>
<keyword evidence="13" id="KW-0732">Signal</keyword>
<comment type="caution">
    <text evidence="11">Lacks conserved residue(s) required for the propagation of feature annotation.</text>
</comment>
<dbReference type="InterPro" id="IPR001223">
    <property type="entry name" value="Glyco_hydro18_cat"/>
</dbReference>
<dbReference type="SUPFAM" id="SSF54556">
    <property type="entry name" value="Chitinase insertion domain"/>
    <property type="match status" value="1"/>
</dbReference>
<evidence type="ECO:0000256" key="11">
    <source>
        <dbReference type="PROSITE-ProRule" id="PRU00261"/>
    </source>
</evidence>
<organism evidence="16 17">
    <name type="scientific">Aspergillus cristatus</name>
    <name type="common">Chinese Fuzhuan brick tea-fermentation fungus</name>
    <name type="synonym">Eurotium cristatum</name>
    <dbReference type="NCBI Taxonomy" id="573508"/>
    <lineage>
        <taxon>Eukaryota</taxon>
        <taxon>Fungi</taxon>
        <taxon>Dikarya</taxon>
        <taxon>Ascomycota</taxon>
        <taxon>Pezizomycotina</taxon>
        <taxon>Eurotiomycetes</taxon>
        <taxon>Eurotiomycetidae</taxon>
        <taxon>Eurotiales</taxon>
        <taxon>Aspergillaceae</taxon>
        <taxon>Aspergillus</taxon>
        <taxon>Aspergillus subgen. Aspergillus</taxon>
    </lineage>
</organism>
<dbReference type="SUPFAM" id="SSF51445">
    <property type="entry name" value="(Trans)glycosidases"/>
    <property type="match status" value="1"/>
</dbReference>
<evidence type="ECO:0000256" key="10">
    <source>
        <dbReference type="ARBA" id="ARBA00023326"/>
    </source>
</evidence>
<dbReference type="EMBL" id="JXNT01000001">
    <property type="protein sequence ID" value="ODM24073.1"/>
    <property type="molecule type" value="Genomic_DNA"/>
</dbReference>
<evidence type="ECO:0000256" key="13">
    <source>
        <dbReference type="SAM" id="SignalP"/>
    </source>
</evidence>
<dbReference type="AlphaFoldDB" id="A0A1E3BSW4"/>
<evidence type="ECO:0000256" key="5">
    <source>
        <dbReference type="ARBA" id="ARBA00022801"/>
    </source>
</evidence>
<dbReference type="InterPro" id="IPR001002">
    <property type="entry name" value="Chitin-bd_1"/>
</dbReference>
<feature type="disulfide bond" evidence="11">
    <location>
        <begin position="91"/>
        <end position="95"/>
    </location>
</feature>
<dbReference type="STRING" id="573508.A0A1E3BSW4"/>
<feature type="disulfide bond" evidence="11">
    <location>
        <begin position="117"/>
        <end position="131"/>
    </location>
</feature>
<reference evidence="16 17" key="1">
    <citation type="journal article" date="2016" name="BMC Genomics">
        <title>Comparative genomic and transcriptomic analyses of the Fuzhuan brick tea-fermentation fungus Aspergillus cristatus.</title>
        <authorList>
            <person name="Ge Y."/>
            <person name="Wang Y."/>
            <person name="Liu Y."/>
            <person name="Tan Y."/>
            <person name="Ren X."/>
            <person name="Zhang X."/>
            <person name="Hyde K.D."/>
            <person name="Liu Y."/>
            <person name="Liu Z."/>
        </authorList>
    </citation>
    <scope>NUCLEOTIDE SEQUENCE [LARGE SCALE GENOMIC DNA]</scope>
    <source>
        <strain evidence="16 17">GZAAS20.1005</strain>
    </source>
</reference>
<feature type="signal peptide" evidence="13">
    <location>
        <begin position="1"/>
        <end position="29"/>
    </location>
</feature>
<dbReference type="PANTHER" id="PTHR47700:SF2">
    <property type="entry name" value="CHITINASE"/>
    <property type="match status" value="1"/>
</dbReference>
<feature type="domain" description="Chitin-binding type-1" evidence="14">
    <location>
        <begin position="59"/>
        <end position="97"/>
    </location>
</feature>
<dbReference type="PANTHER" id="PTHR47700">
    <property type="entry name" value="V CHITINASE, PUTATIVE (AFU_ORTHOLOGUE AFUA_6G13720)-RELATED"/>
    <property type="match status" value="1"/>
</dbReference>
<keyword evidence="10" id="KW-0624">Polysaccharide degradation</keyword>
<dbReference type="InterPro" id="IPR029070">
    <property type="entry name" value="Chitinase_insertion_sf"/>
</dbReference>
<evidence type="ECO:0000313" key="17">
    <source>
        <dbReference type="Proteomes" id="UP000094569"/>
    </source>
</evidence>
<dbReference type="InterPro" id="IPR017853">
    <property type="entry name" value="GH"/>
</dbReference>
<dbReference type="Pfam" id="PF00187">
    <property type="entry name" value="Chitin_bind_1"/>
    <property type="match status" value="1"/>
</dbReference>
<evidence type="ECO:0000256" key="3">
    <source>
        <dbReference type="ARBA" id="ARBA00012729"/>
    </source>
</evidence>
<comment type="catalytic activity">
    <reaction evidence="1">
        <text>Random endo-hydrolysis of N-acetyl-beta-D-glucosaminide (1-&gt;4)-beta-linkages in chitin and chitodextrins.</text>
        <dbReference type="EC" id="3.2.1.14"/>
    </reaction>
</comment>
<keyword evidence="4 11" id="KW-0147">Chitin-binding</keyword>
<feature type="domain" description="Chitin-binding type-1" evidence="14">
    <location>
        <begin position="98"/>
        <end position="143"/>
    </location>
</feature>
<dbReference type="GO" id="GO:0006032">
    <property type="term" value="P:chitin catabolic process"/>
    <property type="evidence" value="ECO:0007669"/>
    <property type="project" value="UniProtKB-KW"/>
</dbReference>
<gene>
    <name evidence="16" type="ORF">SI65_01663</name>
</gene>
<dbReference type="PROSITE" id="PS00026">
    <property type="entry name" value="CHIT_BIND_I_1"/>
    <property type="match status" value="1"/>
</dbReference>
<evidence type="ECO:0000256" key="4">
    <source>
        <dbReference type="ARBA" id="ARBA00022669"/>
    </source>
</evidence>
<proteinExistence type="inferred from homology"/>
<comment type="caution">
    <text evidence="16">The sequence shown here is derived from an EMBL/GenBank/DDBJ whole genome shotgun (WGS) entry which is preliminary data.</text>
</comment>
<dbReference type="GO" id="GO:0008061">
    <property type="term" value="F:chitin binding"/>
    <property type="evidence" value="ECO:0007669"/>
    <property type="project" value="UniProtKB-UniRule"/>
</dbReference>
<comment type="similarity">
    <text evidence="2">Belongs to the glycosyl hydrolase 18 family. Chitinase class V subfamily.</text>
</comment>